<feature type="domain" description="Rieske" evidence="5">
    <location>
        <begin position="38"/>
        <end position="137"/>
    </location>
</feature>
<keyword evidence="7" id="KW-1185">Reference proteome</keyword>
<dbReference type="OrthoDB" id="426882at2759"/>
<gene>
    <name evidence="6" type="ORF">MCOR_26234</name>
</gene>
<reference evidence="6 7" key="1">
    <citation type="submission" date="2020-06" db="EMBL/GenBank/DDBJ databases">
        <authorList>
            <person name="Li R."/>
            <person name="Bekaert M."/>
        </authorList>
    </citation>
    <scope>NUCLEOTIDE SEQUENCE [LARGE SCALE GENOMIC DNA]</scope>
    <source>
        <strain evidence="7">wild</strain>
    </source>
</reference>
<evidence type="ECO:0000256" key="1">
    <source>
        <dbReference type="ARBA" id="ARBA00022714"/>
    </source>
</evidence>
<protein>
    <recommendedName>
        <fullName evidence="5">Rieske domain-containing protein</fullName>
    </recommendedName>
</protein>
<dbReference type="Gene3D" id="2.102.10.10">
    <property type="entry name" value="Rieske [2Fe-2S] iron-sulphur domain"/>
    <property type="match status" value="1"/>
</dbReference>
<dbReference type="Pfam" id="PF22543">
    <property type="entry name" value="Rieske_4"/>
    <property type="match status" value="1"/>
</dbReference>
<sequence>MQNSYKIFIPVDGIKYSDLFDWSDPTQKCKVVQTTIQRPGLLRQNSRTGSLINCNEQKIALFRHGEDVFAINEKCPHAGGPLHLGDIEEMPDNTLCIRCPWHSWRFDLLTGKVRMPKGQNREAKVYPVNVAENGQLSIGFDEFNARYFSGDIDF</sequence>
<evidence type="ECO:0000256" key="3">
    <source>
        <dbReference type="ARBA" id="ARBA00023004"/>
    </source>
</evidence>
<dbReference type="EMBL" id="CACVKT020004675">
    <property type="protein sequence ID" value="CAC5391212.1"/>
    <property type="molecule type" value="Genomic_DNA"/>
</dbReference>
<keyword evidence="4" id="KW-0411">Iron-sulfur</keyword>
<dbReference type="AlphaFoldDB" id="A0A6J8C691"/>
<proteinExistence type="predicted"/>
<organism evidence="6 7">
    <name type="scientific">Mytilus coruscus</name>
    <name type="common">Sea mussel</name>
    <dbReference type="NCBI Taxonomy" id="42192"/>
    <lineage>
        <taxon>Eukaryota</taxon>
        <taxon>Metazoa</taxon>
        <taxon>Spiralia</taxon>
        <taxon>Lophotrochozoa</taxon>
        <taxon>Mollusca</taxon>
        <taxon>Bivalvia</taxon>
        <taxon>Autobranchia</taxon>
        <taxon>Pteriomorphia</taxon>
        <taxon>Mytilida</taxon>
        <taxon>Mytiloidea</taxon>
        <taxon>Mytilidae</taxon>
        <taxon>Mytilinae</taxon>
        <taxon>Mytilus</taxon>
    </lineage>
</organism>
<name>A0A6J8C691_MYTCO</name>
<evidence type="ECO:0000259" key="5">
    <source>
        <dbReference type="PROSITE" id="PS51296"/>
    </source>
</evidence>
<dbReference type="PANTHER" id="PTHR21496">
    <property type="entry name" value="FERREDOXIN-RELATED"/>
    <property type="match status" value="1"/>
</dbReference>
<evidence type="ECO:0000313" key="7">
    <source>
        <dbReference type="Proteomes" id="UP000507470"/>
    </source>
</evidence>
<dbReference type="Proteomes" id="UP000507470">
    <property type="component" value="Unassembled WGS sequence"/>
</dbReference>
<keyword evidence="1" id="KW-0001">2Fe-2S</keyword>
<evidence type="ECO:0000256" key="4">
    <source>
        <dbReference type="ARBA" id="ARBA00023014"/>
    </source>
</evidence>
<evidence type="ECO:0000256" key="2">
    <source>
        <dbReference type="ARBA" id="ARBA00022723"/>
    </source>
</evidence>
<dbReference type="PROSITE" id="PS51296">
    <property type="entry name" value="RIESKE"/>
    <property type="match status" value="1"/>
</dbReference>
<dbReference type="InterPro" id="IPR054716">
    <property type="entry name" value="Sol_Rieske_ferrdox_dom"/>
</dbReference>
<dbReference type="PANTHER" id="PTHR21496:SF25">
    <property type="entry name" value="RIESKE DOMAIN-CONTAINING PROTEIN"/>
    <property type="match status" value="1"/>
</dbReference>
<keyword evidence="3" id="KW-0408">Iron</keyword>
<keyword evidence="2" id="KW-0479">Metal-binding</keyword>
<accession>A0A6J8C691</accession>
<evidence type="ECO:0000313" key="6">
    <source>
        <dbReference type="EMBL" id="CAC5391212.1"/>
    </source>
</evidence>
<dbReference type="InterPro" id="IPR036922">
    <property type="entry name" value="Rieske_2Fe-2S_sf"/>
</dbReference>
<dbReference type="GO" id="GO:0046872">
    <property type="term" value="F:metal ion binding"/>
    <property type="evidence" value="ECO:0007669"/>
    <property type="project" value="UniProtKB-KW"/>
</dbReference>
<dbReference type="SUPFAM" id="SSF50022">
    <property type="entry name" value="ISP domain"/>
    <property type="match status" value="1"/>
</dbReference>
<dbReference type="InterPro" id="IPR017941">
    <property type="entry name" value="Rieske_2Fe-2S"/>
</dbReference>
<dbReference type="GO" id="GO:0051537">
    <property type="term" value="F:2 iron, 2 sulfur cluster binding"/>
    <property type="evidence" value="ECO:0007669"/>
    <property type="project" value="UniProtKB-KW"/>
</dbReference>